<comment type="caution">
    <text evidence="2">The sequence shown here is derived from an EMBL/GenBank/DDBJ whole genome shotgun (WGS) entry which is preliminary data.</text>
</comment>
<dbReference type="InterPro" id="IPR001214">
    <property type="entry name" value="SET_dom"/>
</dbReference>
<sequence length="108" mass="12147">MTEILIGTGELAGKGVYADRDFKKGDVVIQYNLVPLTEVEYAALPHGERMFTHIQGGTIYLYSDPERYVNHSTDPNTYQDHTLHADIALCDIVRGEMITTDARKDDTE</sequence>
<dbReference type="InterPro" id="IPR046341">
    <property type="entry name" value="SET_dom_sf"/>
</dbReference>
<proteinExistence type="predicted"/>
<dbReference type="EMBL" id="MFZT01000045">
    <property type="protein sequence ID" value="OGK29523.1"/>
    <property type="molecule type" value="Genomic_DNA"/>
</dbReference>
<evidence type="ECO:0000259" key="1">
    <source>
        <dbReference type="Pfam" id="PF00856"/>
    </source>
</evidence>
<dbReference type="Pfam" id="PF00856">
    <property type="entry name" value="SET"/>
    <property type="match status" value="1"/>
</dbReference>
<name>A0A1F7HEN4_9BACT</name>
<dbReference type="Proteomes" id="UP000178098">
    <property type="component" value="Unassembled WGS sequence"/>
</dbReference>
<dbReference type="SUPFAM" id="SSF82199">
    <property type="entry name" value="SET domain"/>
    <property type="match status" value="1"/>
</dbReference>
<reference evidence="2 3" key="1">
    <citation type="journal article" date="2016" name="Nat. Commun.">
        <title>Thousands of microbial genomes shed light on interconnected biogeochemical processes in an aquifer system.</title>
        <authorList>
            <person name="Anantharaman K."/>
            <person name="Brown C.T."/>
            <person name="Hug L.A."/>
            <person name="Sharon I."/>
            <person name="Castelle C.J."/>
            <person name="Probst A.J."/>
            <person name="Thomas B.C."/>
            <person name="Singh A."/>
            <person name="Wilkins M.J."/>
            <person name="Karaoz U."/>
            <person name="Brodie E.L."/>
            <person name="Williams K.H."/>
            <person name="Hubbard S.S."/>
            <person name="Banfield J.F."/>
        </authorList>
    </citation>
    <scope>NUCLEOTIDE SEQUENCE [LARGE SCALE GENOMIC DNA]</scope>
</reference>
<accession>A0A1F7HEN4</accession>
<dbReference type="Gene3D" id="2.170.270.10">
    <property type="entry name" value="SET domain"/>
    <property type="match status" value="1"/>
</dbReference>
<evidence type="ECO:0000313" key="3">
    <source>
        <dbReference type="Proteomes" id="UP000178098"/>
    </source>
</evidence>
<evidence type="ECO:0000313" key="2">
    <source>
        <dbReference type="EMBL" id="OGK29523.1"/>
    </source>
</evidence>
<protein>
    <recommendedName>
        <fullName evidence="1">SET domain-containing protein</fullName>
    </recommendedName>
</protein>
<organism evidence="2 3">
    <name type="scientific">Candidatus Roizmanbacteria bacterium RIFCSPHIGHO2_02_FULL_43_11</name>
    <dbReference type="NCBI Taxonomy" id="1802043"/>
    <lineage>
        <taxon>Bacteria</taxon>
        <taxon>Candidatus Roizmaniibacteriota</taxon>
    </lineage>
</organism>
<feature type="domain" description="SET" evidence="1">
    <location>
        <begin position="13"/>
        <end position="101"/>
    </location>
</feature>
<gene>
    <name evidence="2" type="ORF">A3D08_01165</name>
</gene>
<dbReference type="AlphaFoldDB" id="A0A1F7HEN4"/>